<dbReference type="Pfam" id="PF00650">
    <property type="entry name" value="CRAL_TRIO"/>
    <property type="match status" value="1"/>
</dbReference>
<feature type="domain" description="CRAL-TRIO" evidence="1">
    <location>
        <begin position="69"/>
        <end position="246"/>
    </location>
</feature>
<evidence type="ECO:0000313" key="2">
    <source>
        <dbReference type="EMBL" id="CAG7815324.1"/>
    </source>
</evidence>
<dbReference type="Proteomes" id="UP000708208">
    <property type="component" value="Unassembled WGS sequence"/>
</dbReference>
<name>A0A8J2PIN1_9HEXA</name>
<proteinExistence type="predicted"/>
<sequence length="251" mass="29154">MLPLERTPGYDNIPGRAKTHIASLAQRSLSTQIFPECVLVLQNVPEDSISDGGLHFLIFNETDLDKWKAPDEIWKNFPYYLSGYDYENRPIWVWEWGKWPLRSYLERGENMDEIISRHVDQMLWHMYKFWGPQTNSEGERVKEVNVLIDLEGYNMSQLGNIPAVNFLIRKLRLVTIVARFSHVTAFVNTNFFGETILNIVKPVMGAAFGSFEIYGTNSKNWEAKLLKHFPRDQIPLWYGGSKDHQPVKVFG</sequence>
<dbReference type="PANTHER" id="PTHR23324:SF83">
    <property type="entry name" value="SEC14-LIKE PROTEIN 2"/>
    <property type="match status" value="1"/>
</dbReference>
<protein>
    <recommendedName>
        <fullName evidence="1">CRAL-TRIO domain-containing protein</fullName>
    </recommendedName>
</protein>
<dbReference type="InterPro" id="IPR001251">
    <property type="entry name" value="CRAL-TRIO_dom"/>
</dbReference>
<comment type="caution">
    <text evidence="2">The sequence shown here is derived from an EMBL/GenBank/DDBJ whole genome shotgun (WGS) entry which is preliminary data.</text>
</comment>
<reference evidence="2" key="1">
    <citation type="submission" date="2021-06" db="EMBL/GenBank/DDBJ databases">
        <authorList>
            <person name="Hodson N. C."/>
            <person name="Mongue J. A."/>
            <person name="Jaron S. K."/>
        </authorList>
    </citation>
    <scope>NUCLEOTIDE SEQUENCE</scope>
</reference>
<evidence type="ECO:0000313" key="3">
    <source>
        <dbReference type="Proteomes" id="UP000708208"/>
    </source>
</evidence>
<keyword evidence="3" id="KW-1185">Reference proteome</keyword>
<organism evidence="2 3">
    <name type="scientific">Allacma fusca</name>
    <dbReference type="NCBI Taxonomy" id="39272"/>
    <lineage>
        <taxon>Eukaryota</taxon>
        <taxon>Metazoa</taxon>
        <taxon>Ecdysozoa</taxon>
        <taxon>Arthropoda</taxon>
        <taxon>Hexapoda</taxon>
        <taxon>Collembola</taxon>
        <taxon>Symphypleona</taxon>
        <taxon>Sminthuridae</taxon>
        <taxon>Allacma</taxon>
    </lineage>
</organism>
<evidence type="ECO:0000259" key="1">
    <source>
        <dbReference type="PROSITE" id="PS50191"/>
    </source>
</evidence>
<dbReference type="CDD" id="cd00170">
    <property type="entry name" value="SEC14"/>
    <property type="match status" value="1"/>
</dbReference>
<dbReference type="PANTHER" id="PTHR23324">
    <property type="entry name" value="SEC14 RELATED PROTEIN"/>
    <property type="match status" value="1"/>
</dbReference>
<dbReference type="PROSITE" id="PS50191">
    <property type="entry name" value="CRAL_TRIO"/>
    <property type="match status" value="1"/>
</dbReference>
<dbReference type="EMBL" id="CAJVCH010341770">
    <property type="protein sequence ID" value="CAG7815324.1"/>
    <property type="molecule type" value="Genomic_DNA"/>
</dbReference>
<dbReference type="OrthoDB" id="203812at2759"/>
<gene>
    <name evidence="2" type="ORF">AFUS01_LOCUS26011</name>
</gene>
<accession>A0A8J2PIN1</accession>
<dbReference type="GO" id="GO:0005737">
    <property type="term" value="C:cytoplasm"/>
    <property type="evidence" value="ECO:0007669"/>
    <property type="project" value="TreeGrafter"/>
</dbReference>
<dbReference type="InterPro" id="IPR051064">
    <property type="entry name" value="SEC14/CRAL-TRIO_domain"/>
</dbReference>
<dbReference type="AlphaFoldDB" id="A0A8J2PIN1"/>